<dbReference type="RefSeq" id="XP_049126570.1">
    <property type="nucleotide sequence ID" value="XM_049270613.1"/>
</dbReference>
<evidence type="ECO:0000313" key="1">
    <source>
        <dbReference type="EMBL" id="GKT44220.1"/>
    </source>
</evidence>
<accession>A0AA37LCS9</accession>
<reference evidence="1 2" key="1">
    <citation type="submission" date="2022-03" db="EMBL/GenBank/DDBJ databases">
        <title>Genome data of Colletotrichum spp.</title>
        <authorList>
            <person name="Utami Y.D."/>
            <person name="Hiruma K."/>
        </authorList>
    </citation>
    <scope>NUCLEOTIDE SEQUENCE [LARGE SCALE GENOMIC DNA]</scope>
    <source>
        <strain evidence="1 2">MAFF 239500</strain>
    </source>
</reference>
<dbReference type="EMBL" id="BQXU01000009">
    <property type="protein sequence ID" value="GKT44220.1"/>
    <property type="molecule type" value="Genomic_DNA"/>
</dbReference>
<sequence>MRRLVGRSDSCFNFGEDMTGTDCYQYQWDPKHPQIPAGPDGCTDDFVPSFASYYDRLRRGTKCYFYSQKGCDQSPLSNNWCPSNVAL</sequence>
<protein>
    <submittedName>
        <fullName evidence="1">Uncharacterized protein</fullName>
    </submittedName>
</protein>
<keyword evidence="2" id="KW-1185">Reference proteome</keyword>
<dbReference type="Proteomes" id="UP001055115">
    <property type="component" value="Unassembled WGS sequence"/>
</dbReference>
<dbReference type="AlphaFoldDB" id="A0AA37LCS9"/>
<dbReference type="GeneID" id="73325203"/>
<evidence type="ECO:0000313" key="2">
    <source>
        <dbReference type="Proteomes" id="UP001055115"/>
    </source>
</evidence>
<organism evidence="1 2">
    <name type="scientific">Colletotrichum spaethianum</name>
    <dbReference type="NCBI Taxonomy" id="700344"/>
    <lineage>
        <taxon>Eukaryota</taxon>
        <taxon>Fungi</taxon>
        <taxon>Dikarya</taxon>
        <taxon>Ascomycota</taxon>
        <taxon>Pezizomycotina</taxon>
        <taxon>Sordariomycetes</taxon>
        <taxon>Hypocreomycetidae</taxon>
        <taxon>Glomerellales</taxon>
        <taxon>Glomerellaceae</taxon>
        <taxon>Colletotrichum</taxon>
        <taxon>Colletotrichum spaethianum species complex</taxon>
    </lineage>
</organism>
<proteinExistence type="predicted"/>
<name>A0AA37LCS9_9PEZI</name>
<gene>
    <name evidence="1" type="ORF">ColSpa_04401</name>
</gene>
<comment type="caution">
    <text evidence="1">The sequence shown here is derived from an EMBL/GenBank/DDBJ whole genome shotgun (WGS) entry which is preliminary data.</text>
</comment>